<sequence length="99" mass="11719">MYFYVWGDDYTFVIFPLLLIQVHFCQPTMCYSIVGWFDRPYCVAACTNKVKCWMNKTVYPAWRDSLLLGDFWLCCALILSFFCYFCFIASTTALFFLPC</sequence>
<keyword evidence="1" id="KW-1133">Transmembrane helix</keyword>
<evidence type="ECO:0000313" key="2">
    <source>
        <dbReference type="EMBL" id="CCC90758.1"/>
    </source>
</evidence>
<reference evidence="2" key="1">
    <citation type="journal article" date="2012" name="Proc. Natl. Acad. Sci. U.S.A.">
        <title>Antigenic diversity is generated by distinct evolutionary mechanisms in African trypanosome species.</title>
        <authorList>
            <person name="Jackson A.P."/>
            <person name="Berry A."/>
            <person name="Aslett M."/>
            <person name="Allison H.C."/>
            <person name="Burton P."/>
            <person name="Vavrova-Anderson J."/>
            <person name="Brown R."/>
            <person name="Browne H."/>
            <person name="Corton N."/>
            <person name="Hauser H."/>
            <person name="Gamble J."/>
            <person name="Gilderthorp R."/>
            <person name="Marcello L."/>
            <person name="McQuillan J."/>
            <person name="Otto T.D."/>
            <person name="Quail M.A."/>
            <person name="Sanders M.J."/>
            <person name="van Tonder A."/>
            <person name="Ginger M.L."/>
            <person name="Field M.C."/>
            <person name="Barry J.D."/>
            <person name="Hertz-Fowler C."/>
            <person name="Berriman M."/>
        </authorList>
    </citation>
    <scope>NUCLEOTIDE SEQUENCE</scope>
    <source>
        <strain evidence="2">IL3000</strain>
    </source>
</reference>
<keyword evidence="1" id="KW-0812">Transmembrane</keyword>
<keyword evidence="1" id="KW-0472">Membrane</keyword>
<protein>
    <submittedName>
        <fullName evidence="2">Uncharacterized protein</fullName>
    </submittedName>
</protein>
<evidence type="ECO:0000256" key="1">
    <source>
        <dbReference type="SAM" id="Phobius"/>
    </source>
</evidence>
<gene>
    <name evidence="2" type="ORF">TCIL3000_5_5230</name>
</gene>
<feature type="transmembrane region" description="Helical" evidence="1">
    <location>
        <begin position="71"/>
        <end position="97"/>
    </location>
</feature>
<dbReference type="EMBL" id="HE575318">
    <property type="protein sequence ID" value="CCC90758.1"/>
    <property type="molecule type" value="Genomic_DNA"/>
</dbReference>
<dbReference type="AlphaFoldDB" id="G0UM94"/>
<name>G0UM94_TRYCI</name>
<proteinExistence type="predicted"/>
<accession>G0UM94</accession>
<organism evidence="2">
    <name type="scientific">Trypanosoma congolense (strain IL3000)</name>
    <dbReference type="NCBI Taxonomy" id="1068625"/>
    <lineage>
        <taxon>Eukaryota</taxon>
        <taxon>Discoba</taxon>
        <taxon>Euglenozoa</taxon>
        <taxon>Kinetoplastea</taxon>
        <taxon>Metakinetoplastina</taxon>
        <taxon>Trypanosomatida</taxon>
        <taxon>Trypanosomatidae</taxon>
        <taxon>Trypanosoma</taxon>
        <taxon>Nannomonas</taxon>
    </lineage>
</organism>